<dbReference type="Proteomes" id="UP001152888">
    <property type="component" value="Unassembled WGS sequence"/>
</dbReference>
<sequence length="67" mass="7373">MIVGFADVKDIYLGKVKYIGIEKKKDNYCNGSCAGIQYFECAPGYGCLHNIERIIPQSYANGPPSPL</sequence>
<protein>
    <recommendedName>
        <fullName evidence="3">CAP-Gly domain-containing protein</fullName>
    </recommendedName>
</protein>
<dbReference type="Gene3D" id="2.30.30.190">
    <property type="entry name" value="CAP Gly-rich-like domain"/>
    <property type="match status" value="1"/>
</dbReference>
<accession>A0A9P0PRZ9</accession>
<keyword evidence="2" id="KW-1185">Reference proteome</keyword>
<proteinExistence type="predicted"/>
<reference evidence="1" key="1">
    <citation type="submission" date="2022-03" db="EMBL/GenBank/DDBJ databases">
        <authorList>
            <person name="Sayadi A."/>
        </authorList>
    </citation>
    <scope>NUCLEOTIDE SEQUENCE</scope>
</reference>
<organism evidence="1 2">
    <name type="scientific">Acanthoscelides obtectus</name>
    <name type="common">Bean weevil</name>
    <name type="synonym">Bruchus obtectus</name>
    <dbReference type="NCBI Taxonomy" id="200917"/>
    <lineage>
        <taxon>Eukaryota</taxon>
        <taxon>Metazoa</taxon>
        <taxon>Ecdysozoa</taxon>
        <taxon>Arthropoda</taxon>
        <taxon>Hexapoda</taxon>
        <taxon>Insecta</taxon>
        <taxon>Pterygota</taxon>
        <taxon>Neoptera</taxon>
        <taxon>Endopterygota</taxon>
        <taxon>Coleoptera</taxon>
        <taxon>Polyphaga</taxon>
        <taxon>Cucujiformia</taxon>
        <taxon>Chrysomeloidea</taxon>
        <taxon>Chrysomelidae</taxon>
        <taxon>Bruchinae</taxon>
        <taxon>Bruchini</taxon>
        <taxon>Acanthoscelides</taxon>
    </lineage>
</organism>
<dbReference type="EMBL" id="CAKOFQ010007116">
    <property type="protein sequence ID" value="CAH1991530.1"/>
    <property type="molecule type" value="Genomic_DNA"/>
</dbReference>
<dbReference type="SUPFAM" id="SSF74924">
    <property type="entry name" value="Cap-Gly domain"/>
    <property type="match status" value="1"/>
</dbReference>
<comment type="caution">
    <text evidence="1">The sequence shown here is derived from an EMBL/GenBank/DDBJ whole genome shotgun (WGS) entry which is preliminary data.</text>
</comment>
<evidence type="ECO:0000313" key="2">
    <source>
        <dbReference type="Proteomes" id="UP001152888"/>
    </source>
</evidence>
<dbReference type="AlphaFoldDB" id="A0A9P0PRZ9"/>
<dbReference type="InterPro" id="IPR036859">
    <property type="entry name" value="CAP-Gly_dom_sf"/>
</dbReference>
<gene>
    <name evidence="1" type="ORF">ACAOBT_LOCUS20328</name>
</gene>
<evidence type="ECO:0008006" key="3">
    <source>
        <dbReference type="Google" id="ProtNLM"/>
    </source>
</evidence>
<name>A0A9P0PRZ9_ACAOB</name>
<evidence type="ECO:0000313" key="1">
    <source>
        <dbReference type="EMBL" id="CAH1991530.1"/>
    </source>
</evidence>